<dbReference type="EMBL" id="LIYF01000015">
    <property type="protein sequence ID" value="KZK07181.1"/>
    <property type="molecule type" value="Genomic_DNA"/>
</dbReference>
<evidence type="ECO:0000313" key="2">
    <source>
        <dbReference type="Proteomes" id="UP000076519"/>
    </source>
</evidence>
<protein>
    <submittedName>
        <fullName evidence="1">Uncharacterized protein</fullName>
    </submittedName>
</protein>
<dbReference type="AlphaFoldDB" id="A0A166JXH4"/>
<organism evidence="1 2">
    <name type="scientific">Lactococcus lactis subsp. cremoris</name>
    <name type="common">Streptococcus cremoris</name>
    <dbReference type="NCBI Taxonomy" id="1359"/>
    <lineage>
        <taxon>Bacteria</taxon>
        <taxon>Bacillati</taxon>
        <taxon>Bacillota</taxon>
        <taxon>Bacilli</taxon>
        <taxon>Lactobacillales</taxon>
        <taxon>Streptococcaceae</taxon>
        <taxon>Lactococcus</taxon>
    </lineage>
</organism>
<accession>A0A166JXH4</accession>
<proteinExistence type="predicted"/>
<gene>
    <name evidence="1" type="ORF">AB996_0873</name>
</gene>
<evidence type="ECO:0000313" key="1">
    <source>
        <dbReference type="EMBL" id="KZK07181.1"/>
    </source>
</evidence>
<name>A0A166JXH4_LACLC</name>
<sequence length="138" mass="15255">MEKYSLSDIKLKDFRAIAGQSNVEVPQTGFITSAHSTQRRNEDNEPIANSCAKIVFTVLDAIKAKILEENGISAKELKGFTVELEMPEKELLKIKPIDCVGSIISLEKSELAPLWVQRGQSGSYNGLKVILHDLEVVV</sequence>
<dbReference type="Proteomes" id="UP000076519">
    <property type="component" value="Unassembled WGS sequence"/>
</dbReference>
<reference evidence="1 2" key="1">
    <citation type="submission" date="2015-08" db="EMBL/GenBank/DDBJ databases">
        <title>Draft Genome Sequences of 11 Lactococcus lactis subspecies cremoris strains.</title>
        <authorList>
            <person name="Wels M."/>
            <person name="Backus L."/>
            <person name="Boekhorst J."/>
            <person name="Dijkstra A."/>
            <person name="Beerthuizen M."/>
            <person name="Siezen R."/>
            <person name="Bachmann H."/>
            <person name="Van Hijum S."/>
        </authorList>
    </citation>
    <scope>NUCLEOTIDE SEQUENCE [LARGE SCALE GENOMIC DNA]</scope>
    <source>
        <strain evidence="1 2">KW10</strain>
    </source>
</reference>
<dbReference type="PATRIC" id="fig|1359.32.peg.754"/>
<dbReference type="RefSeq" id="WP_063281486.1">
    <property type="nucleotide sequence ID" value="NZ_LIYF01000015.1"/>
</dbReference>
<comment type="caution">
    <text evidence="1">The sequence shown here is derived from an EMBL/GenBank/DDBJ whole genome shotgun (WGS) entry which is preliminary data.</text>
</comment>